<feature type="region of interest" description="Disordered" evidence="1">
    <location>
        <begin position="327"/>
        <end position="457"/>
    </location>
</feature>
<dbReference type="PROSITE" id="PS51782">
    <property type="entry name" value="LYSM"/>
    <property type="match status" value="1"/>
</dbReference>
<feature type="compositionally biased region" description="Basic and acidic residues" evidence="1">
    <location>
        <begin position="332"/>
        <end position="353"/>
    </location>
</feature>
<dbReference type="InterPro" id="IPR018392">
    <property type="entry name" value="LysM"/>
</dbReference>
<dbReference type="SUPFAM" id="SSF54106">
    <property type="entry name" value="LysM domain"/>
    <property type="match status" value="1"/>
</dbReference>
<feature type="domain" description="LysM" evidence="3">
    <location>
        <begin position="458"/>
        <end position="505"/>
    </location>
</feature>
<evidence type="ECO:0000256" key="2">
    <source>
        <dbReference type="SAM" id="Phobius"/>
    </source>
</evidence>
<evidence type="ECO:0000259" key="3">
    <source>
        <dbReference type="PROSITE" id="PS51782"/>
    </source>
</evidence>
<feature type="compositionally biased region" description="Basic and acidic residues" evidence="1">
    <location>
        <begin position="424"/>
        <end position="436"/>
    </location>
</feature>
<dbReference type="Gene3D" id="3.10.350.10">
    <property type="entry name" value="LysM domain"/>
    <property type="match status" value="1"/>
</dbReference>
<dbReference type="Pfam" id="PF01476">
    <property type="entry name" value="LysM"/>
    <property type="match status" value="1"/>
</dbReference>
<feature type="compositionally biased region" description="Polar residues" evidence="1">
    <location>
        <begin position="369"/>
        <end position="423"/>
    </location>
</feature>
<evidence type="ECO:0000313" key="5">
    <source>
        <dbReference type="Proteomes" id="UP000245288"/>
    </source>
</evidence>
<feature type="compositionally biased region" description="Low complexity" evidence="1">
    <location>
        <begin position="437"/>
        <end position="455"/>
    </location>
</feature>
<name>A0A2V1JM16_EUBRA</name>
<dbReference type="RefSeq" id="WP_109216569.1">
    <property type="nucleotide sequence ID" value="NZ_JRFU01000160.1"/>
</dbReference>
<dbReference type="EMBL" id="JRFU01000160">
    <property type="protein sequence ID" value="PWE85697.1"/>
    <property type="molecule type" value="Genomic_DNA"/>
</dbReference>
<feature type="transmembrane region" description="Helical" evidence="2">
    <location>
        <begin position="288"/>
        <end position="309"/>
    </location>
</feature>
<protein>
    <recommendedName>
        <fullName evidence="3">LysM domain-containing protein</fullName>
    </recommendedName>
</protein>
<proteinExistence type="predicted"/>
<gene>
    <name evidence="4" type="ORF">LG34_14270</name>
</gene>
<dbReference type="InterPro" id="IPR036779">
    <property type="entry name" value="LysM_dom_sf"/>
</dbReference>
<comment type="caution">
    <text evidence="4">The sequence shown here is derived from an EMBL/GenBank/DDBJ whole genome shotgun (WGS) entry which is preliminary data.</text>
</comment>
<keyword evidence="5" id="KW-1185">Reference proteome</keyword>
<keyword evidence="2" id="KW-0812">Transmembrane</keyword>
<dbReference type="AlphaFoldDB" id="A0A2V1JM16"/>
<evidence type="ECO:0000256" key="1">
    <source>
        <dbReference type="SAM" id="MobiDB-lite"/>
    </source>
</evidence>
<dbReference type="CDD" id="cd00118">
    <property type="entry name" value="LysM"/>
    <property type="match status" value="1"/>
</dbReference>
<sequence length="506" mass="57062">MGNQRDRQFTLPKNIRQMGQFGDTYKIYVEDFVYTYVHRTLHMEKQEHEIAAAVLLGKTCRRNNQEYIFISGAQQVSFSEWGQADETDSMQHFTENDMTVLKSDAELNSKPNAEPDTGFDTQKEDAVYQTEETMYDVPVSAIASQERQQQFWEKVYQGIKEYFSDLELLGWYFNLDGDNLEISASMQQFFDATEEHGSKFLYFEDKLNRQDVFFVQEQHSLQRVEGYAVYYEKNPSMQEFLVAQNRHTEPPRVEGEGISVKREDVAQNYRAILNKLNEKPAKKKRQPFVYVAGVAVLAVVAATGITQVGNYQNLKTLQQTLQTVSGNVQGKQDAKKTSSTDPKEVAKSGDEKNAGQTSEASSDGKQETGEQNTTQSGETSDAAQTASENASGKQGTDQNTDTKSDQSANQNTDTKADQGTTQNTDEKADQSTKKNTDQSQGNQSQNTQSQQTSAQDVRHYTVKKGDSLMSISKAIYHDTSMIDKICSMNQIENMDMIYEGQDLILP</sequence>
<dbReference type="OrthoDB" id="3292458at2"/>
<dbReference type="SMART" id="SM00257">
    <property type="entry name" value="LysM"/>
    <property type="match status" value="1"/>
</dbReference>
<evidence type="ECO:0000313" key="4">
    <source>
        <dbReference type="EMBL" id="PWE85697.1"/>
    </source>
</evidence>
<keyword evidence="2" id="KW-1133">Transmembrane helix</keyword>
<dbReference type="Proteomes" id="UP000245288">
    <property type="component" value="Unassembled WGS sequence"/>
</dbReference>
<reference evidence="4 5" key="1">
    <citation type="submission" date="2014-09" db="EMBL/GenBank/DDBJ databases">
        <title>Butyrate-producing bacteria isolated from human gut.</title>
        <authorList>
            <person name="Zhang Q."/>
            <person name="Zhao L."/>
        </authorList>
    </citation>
    <scope>NUCLEOTIDE SEQUENCE [LARGE SCALE GENOMIC DNA]</scope>
    <source>
        <strain evidence="4 5">21</strain>
    </source>
</reference>
<keyword evidence="2" id="KW-0472">Membrane</keyword>
<accession>A0A2V1JM16</accession>
<organism evidence="4 5">
    <name type="scientific">Eubacterium ramulus</name>
    <dbReference type="NCBI Taxonomy" id="39490"/>
    <lineage>
        <taxon>Bacteria</taxon>
        <taxon>Bacillati</taxon>
        <taxon>Bacillota</taxon>
        <taxon>Clostridia</taxon>
        <taxon>Eubacteriales</taxon>
        <taxon>Eubacteriaceae</taxon>
        <taxon>Eubacterium</taxon>
    </lineage>
</organism>